<evidence type="ECO:0000313" key="1">
    <source>
        <dbReference type="EMBL" id="KAJ8071282.1"/>
    </source>
</evidence>
<dbReference type="AlphaFoldDB" id="A0A9X0DR77"/>
<protein>
    <submittedName>
        <fullName evidence="1">Uncharacterized protein</fullName>
    </submittedName>
</protein>
<accession>A0A9X0DR77</accession>
<evidence type="ECO:0000313" key="2">
    <source>
        <dbReference type="Proteomes" id="UP001152300"/>
    </source>
</evidence>
<proteinExistence type="predicted"/>
<dbReference type="OrthoDB" id="3524347at2759"/>
<reference evidence="1" key="1">
    <citation type="submission" date="2022-11" db="EMBL/GenBank/DDBJ databases">
        <title>Genome Resource of Sclerotinia nivalis Strain SnTB1, a Plant Pathogen Isolated from American Ginseng.</title>
        <authorList>
            <person name="Fan S."/>
        </authorList>
    </citation>
    <scope>NUCLEOTIDE SEQUENCE</scope>
    <source>
        <strain evidence="1">SnTB1</strain>
    </source>
</reference>
<dbReference type="Proteomes" id="UP001152300">
    <property type="component" value="Unassembled WGS sequence"/>
</dbReference>
<name>A0A9X0DR77_9HELO</name>
<comment type="caution">
    <text evidence="1">The sequence shown here is derived from an EMBL/GenBank/DDBJ whole genome shotgun (WGS) entry which is preliminary data.</text>
</comment>
<gene>
    <name evidence="1" type="ORF">OCU04_001618</name>
</gene>
<sequence>MAKYRAYCAFPNHEDVLFDLQMRAILAIVSPLMPVSHMESDSASARDLAFFTWFRMYNKTVDDFPTDVLRYLQTRILSYIARVNIGCTLVSLHSESQNIVSETIKIQCRPKQRLDQDLESRLVSIVLSLHMQISLALDHPFGNEWEFLLRNHDHQTAPPPDCFKFSWTYGCPPINTGESFEKKVLNDYWLSYFIANLEDQWDNLDPYERFEAILGKKTLPFESNVSQLSTHVAVMHLNRSKRSALTRRYHLLYKNDLAIFSDDPAAIFSNDATAIFSKDAAAMIPSDAISNYEVAIIHDHRALCYRDIRRYLLLLGLKGMESYRRLFCVMFQYDIQEAEAFLGLTESDIWNQPPTIDKPSKVVGANSYNVTIKKVEPDISEYTCVSRRFANRTESSGQSVCNAASRKIVRCSRIEKSSGQAAKRANRQNVRKINSIKKALEWKI</sequence>
<keyword evidence="2" id="KW-1185">Reference proteome</keyword>
<organism evidence="1 2">
    <name type="scientific">Sclerotinia nivalis</name>
    <dbReference type="NCBI Taxonomy" id="352851"/>
    <lineage>
        <taxon>Eukaryota</taxon>
        <taxon>Fungi</taxon>
        <taxon>Dikarya</taxon>
        <taxon>Ascomycota</taxon>
        <taxon>Pezizomycotina</taxon>
        <taxon>Leotiomycetes</taxon>
        <taxon>Helotiales</taxon>
        <taxon>Sclerotiniaceae</taxon>
        <taxon>Sclerotinia</taxon>
    </lineage>
</organism>
<dbReference type="EMBL" id="JAPEIS010000001">
    <property type="protein sequence ID" value="KAJ8071282.1"/>
    <property type="molecule type" value="Genomic_DNA"/>
</dbReference>